<evidence type="ECO:0000313" key="3">
    <source>
        <dbReference type="Proteomes" id="UP001177121"/>
    </source>
</evidence>
<dbReference type="InterPro" id="IPR049468">
    <property type="entry name" value="Restrct_endonuc-II-like_dom"/>
</dbReference>
<dbReference type="Pfam" id="PF18741">
    <property type="entry name" value="MTES_1575"/>
    <property type="match status" value="1"/>
</dbReference>
<evidence type="ECO:0000259" key="1">
    <source>
        <dbReference type="Pfam" id="PF18741"/>
    </source>
</evidence>
<gene>
    <name evidence="2" type="ORF">KHP33_003530</name>
</gene>
<reference evidence="2" key="1">
    <citation type="submission" date="2023-07" db="EMBL/GenBank/DDBJ databases">
        <title>Biological control against Fusarium languescens, the causal agent of wilt in Jalapeno peppers, by a novel bacterial subspecies: Bacillus cabrialesii subsp. tritici TSO2.</title>
        <authorList>
            <person name="Montoya-Martinez A.C."/>
            <person name="Figueroa-Brambila K.M."/>
            <person name="Escalante-Beltran A."/>
            <person name="Lopez-Montoya N.D."/>
            <person name="Valenzuela-Ruiz V."/>
            <person name="Parra-Cota F.I."/>
            <person name="Estrada Alvarado M.I."/>
            <person name="De Los Santos Villalobos S."/>
        </authorList>
    </citation>
    <scope>NUCLEOTIDE SEQUENCE</scope>
    <source>
        <strain evidence="2">TSO2</strain>
    </source>
</reference>
<dbReference type="RefSeq" id="WP_213402284.1">
    <property type="nucleotide sequence ID" value="NZ_JAHBMK020000001.1"/>
</dbReference>
<dbReference type="Gene3D" id="3.40.960.10">
    <property type="entry name" value="VSR Endonuclease"/>
    <property type="match status" value="1"/>
</dbReference>
<feature type="domain" description="Restriction endonuclease type II-like" evidence="1">
    <location>
        <begin position="41"/>
        <end position="97"/>
    </location>
</feature>
<dbReference type="Proteomes" id="UP001177121">
    <property type="component" value="Unassembled WGS sequence"/>
</dbReference>
<keyword evidence="3" id="KW-1185">Reference proteome</keyword>
<evidence type="ECO:0000313" key="2">
    <source>
        <dbReference type="EMBL" id="MDO8223945.1"/>
    </source>
</evidence>
<proteinExistence type="predicted"/>
<dbReference type="InterPro" id="IPR011335">
    <property type="entry name" value="Restrct_endonuc-II-like"/>
</dbReference>
<dbReference type="EMBL" id="JAHBMK020000001">
    <property type="protein sequence ID" value="MDO8223945.1"/>
    <property type="molecule type" value="Genomic_DNA"/>
</dbReference>
<sequence length="100" mass="12142">MIILPRKLIKYQDYTRREVHDIFDPTSPFTAQRGTWGLPLYRIAIECDGKEYHSNPEQRRHDQRKNRYLRKNGWRVLRFSGRSINRNMNKVIARIEKAKK</sequence>
<comment type="caution">
    <text evidence="2">The sequence shown here is derived from an EMBL/GenBank/DDBJ whole genome shotgun (WGS) entry which is preliminary data.</text>
</comment>
<organism evidence="2 3">
    <name type="scientific">Bacillus cabrialesii subsp. tritici</name>
    <dbReference type="NCBI Taxonomy" id="2944916"/>
    <lineage>
        <taxon>Bacteria</taxon>
        <taxon>Bacillati</taxon>
        <taxon>Bacillota</taxon>
        <taxon>Bacilli</taxon>
        <taxon>Bacillales</taxon>
        <taxon>Bacillaceae</taxon>
        <taxon>Bacillus</taxon>
        <taxon>Bacillus cabrialesii</taxon>
    </lineage>
</organism>
<accession>A0ABT9DGZ6</accession>
<dbReference type="SUPFAM" id="SSF52980">
    <property type="entry name" value="Restriction endonuclease-like"/>
    <property type="match status" value="1"/>
</dbReference>
<protein>
    <submittedName>
        <fullName evidence="2">DUF559 domain-containing protein</fullName>
    </submittedName>
</protein>
<name>A0ABT9DGZ6_9BACI</name>